<reference evidence="3" key="1">
    <citation type="submission" date="2021-12" db="EMBL/GenBank/DDBJ databases">
        <title>Discovery of the Pendulisporaceae a myxobacterial family with distinct sporulation behavior and unique specialized metabolism.</title>
        <authorList>
            <person name="Garcia R."/>
            <person name="Popoff A."/>
            <person name="Bader C.D."/>
            <person name="Loehr J."/>
            <person name="Walesch S."/>
            <person name="Walt C."/>
            <person name="Boldt J."/>
            <person name="Bunk B."/>
            <person name="Haeckl F.J.F.P.J."/>
            <person name="Gunesch A.P."/>
            <person name="Birkelbach J."/>
            <person name="Nuebel U."/>
            <person name="Pietschmann T."/>
            <person name="Bach T."/>
            <person name="Mueller R."/>
        </authorList>
    </citation>
    <scope>NUCLEOTIDE SEQUENCE</scope>
    <source>
        <strain evidence="3">MSr11367</strain>
    </source>
</reference>
<keyword evidence="2" id="KW-0812">Transmembrane</keyword>
<dbReference type="EMBL" id="CP089983">
    <property type="protein sequence ID" value="WXB06229.1"/>
    <property type="molecule type" value="Genomic_DNA"/>
</dbReference>
<dbReference type="RefSeq" id="WP_394835878.1">
    <property type="nucleotide sequence ID" value="NZ_CP089929.1"/>
</dbReference>
<evidence type="ECO:0000313" key="4">
    <source>
        <dbReference type="Proteomes" id="UP001374803"/>
    </source>
</evidence>
<feature type="region of interest" description="Disordered" evidence="1">
    <location>
        <begin position="1"/>
        <end position="107"/>
    </location>
</feature>
<dbReference type="Proteomes" id="UP001374803">
    <property type="component" value="Chromosome"/>
</dbReference>
<keyword evidence="4" id="KW-1185">Reference proteome</keyword>
<sequence>MDEKPPSPKSLETLVPGGAPRKPDASRSEPPAPAAGQSTVATLLGVPTIREPGQESGAGSAKEDEEEPAHWMSPLAMPDAPPEPPPTVPVQKEEPGPEEDAPDGIPRGKPRFLLPVFGGLGLLLVILLGGLAVKALRAPSRTMNSTPIATTKPPESEVAPVAPAVVDADAGAAPVSSPCTVVGASKMLAPRILLPSGVEVMRAPQGIALGFAAGPKDAAALVVDPRTLDVVARGKATAHGAIRRVLPVPSTKAVGVALENERKGDRLQGRRAVAGAPFDMGVAKGHVAWARHGSGKSTALWPLQGKAPVEAIRASPLEGTEGGYAVAFRHGDRMAFGTVDAKFAAKGELAYTLGPQVGSPAMAASGDVVALIWASRATASDAWRLQWQRWRQGEAAPEPAKNFEPPSGGLGAPLMSPSIAGLGDGRFLVVWAEGPFANHQVRALTIDAKGEPEGPALSISADGVNAGQGQVLVSETGHGLVAYLAASGSDFELWATPVSCPR</sequence>
<organism evidence="3 4">
    <name type="scientific">Pendulispora rubella</name>
    <dbReference type="NCBI Taxonomy" id="2741070"/>
    <lineage>
        <taxon>Bacteria</taxon>
        <taxon>Pseudomonadati</taxon>
        <taxon>Myxococcota</taxon>
        <taxon>Myxococcia</taxon>
        <taxon>Myxococcales</taxon>
        <taxon>Sorangiineae</taxon>
        <taxon>Pendulisporaceae</taxon>
        <taxon>Pendulispora</taxon>
    </lineage>
</organism>
<name>A0ABZ2L5L8_9BACT</name>
<evidence type="ECO:0000313" key="3">
    <source>
        <dbReference type="EMBL" id="WXB06229.1"/>
    </source>
</evidence>
<accession>A0ABZ2L5L8</accession>
<protein>
    <submittedName>
        <fullName evidence="3">Uncharacterized protein</fullName>
    </submittedName>
</protein>
<keyword evidence="2" id="KW-0472">Membrane</keyword>
<feature type="compositionally biased region" description="Pro residues" evidence="1">
    <location>
        <begin position="79"/>
        <end position="88"/>
    </location>
</feature>
<feature type="transmembrane region" description="Helical" evidence="2">
    <location>
        <begin position="112"/>
        <end position="133"/>
    </location>
</feature>
<keyword evidence="2" id="KW-1133">Transmembrane helix</keyword>
<gene>
    <name evidence="3" type="ORF">LVJ94_03080</name>
</gene>
<evidence type="ECO:0000256" key="1">
    <source>
        <dbReference type="SAM" id="MobiDB-lite"/>
    </source>
</evidence>
<proteinExistence type="predicted"/>
<evidence type="ECO:0000256" key="2">
    <source>
        <dbReference type="SAM" id="Phobius"/>
    </source>
</evidence>